<evidence type="ECO:0000313" key="4">
    <source>
        <dbReference type="EMBL" id="KAF2118824.1"/>
    </source>
</evidence>
<sequence>MPPSRFLCLTILGYRKPGMSEEAYRRHMNKVSAPMTKDLMTKYGVKRWTVIHNPKQTRNLMSRIFDRQMANVADYDCFSQVVFESIEHYKKMKEDPYYKKHLFDDHENFADIKRSEMTVGWIEEWVNNGEVRDGLAFDSNRVSKRWKSTFYVFLTFLALFPFYHTGMITF</sequence>
<dbReference type="Gene3D" id="3.30.70.100">
    <property type="match status" value="1"/>
</dbReference>
<proteinExistence type="inferred from homology"/>
<keyword evidence="2" id="KW-0472">Membrane</keyword>
<dbReference type="InterPro" id="IPR011008">
    <property type="entry name" value="Dimeric_a/b-barrel"/>
</dbReference>
<keyword evidence="2" id="KW-0812">Transmembrane</keyword>
<evidence type="ECO:0000259" key="3">
    <source>
        <dbReference type="Pfam" id="PF07110"/>
    </source>
</evidence>
<organism evidence="4 5">
    <name type="scientific">Lophiotrema nucula</name>
    <dbReference type="NCBI Taxonomy" id="690887"/>
    <lineage>
        <taxon>Eukaryota</taxon>
        <taxon>Fungi</taxon>
        <taxon>Dikarya</taxon>
        <taxon>Ascomycota</taxon>
        <taxon>Pezizomycotina</taxon>
        <taxon>Dothideomycetes</taxon>
        <taxon>Pleosporomycetidae</taxon>
        <taxon>Pleosporales</taxon>
        <taxon>Lophiotremataceae</taxon>
        <taxon>Lophiotrema</taxon>
    </lineage>
</organism>
<dbReference type="Proteomes" id="UP000799770">
    <property type="component" value="Unassembled WGS sequence"/>
</dbReference>
<reference evidence="4" key="1">
    <citation type="journal article" date="2020" name="Stud. Mycol.">
        <title>101 Dothideomycetes genomes: a test case for predicting lifestyles and emergence of pathogens.</title>
        <authorList>
            <person name="Haridas S."/>
            <person name="Albert R."/>
            <person name="Binder M."/>
            <person name="Bloem J."/>
            <person name="Labutti K."/>
            <person name="Salamov A."/>
            <person name="Andreopoulos B."/>
            <person name="Baker S."/>
            <person name="Barry K."/>
            <person name="Bills G."/>
            <person name="Bluhm B."/>
            <person name="Cannon C."/>
            <person name="Castanera R."/>
            <person name="Culley D."/>
            <person name="Daum C."/>
            <person name="Ezra D."/>
            <person name="Gonzalez J."/>
            <person name="Henrissat B."/>
            <person name="Kuo A."/>
            <person name="Liang C."/>
            <person name="Lipzen A."/>
            <person name="Lutzoni F."/>
            <person name="Magnuson J."/>
            <person name="Mondo S."/>
            <person name="Nolan M."/>
            <person name="Ohm R."/>
            <person name="Pangilinan J."/>
            <person name="Park H.-J."/>
            <person name="Ramirez L."/>
            <person name="Alfaro M."/>
            <person name="Sun H."/>
            <person name="Tritt A."/>
            <person name="Yoshinaga Y."/>
            <person name="Zwiers L.-H."/>
            <person name="Turgeon B."/>
            <person name="Goodwin S."/>
            <person name="Spatafora J."/>
            <person name="Crous P."/>
            <person name="Grigoriev I."/>
        </authorList>
    </citation>
    <scope>NUCLEOTIDE SEQUENCE</scope>
    <source>
        <strain evidence="4">CBS 627.86</strain>
    </source>
</reference>
<keyword evidence="5" id="KW-1185">Reference proteome</keyword>
<evidence type="ECO:0000256" key="1">
    <source>
        <dbReference type="ARBA" id="ARBA00005986"/>
    </source>
</evidence>
<protein>
    <submittedName>
        <fullName evidence="4">EthD domain-containing protein</fullName>
    </submittedName>
</protein>
<comment type="similarity">
    <text evidence="1">Belongs to the tpcK family.</text>
</comment>
<name>A0A6A5ZIE3_9PLEO</name>
<evidence type="ECO:0000256" key="2">
    <source>
        <dbReference type="SAM" id="Phobius"/>
    </source>
</evidence>
<dbReference type="EMBL" id="ML977316">
    <property type="protein sequence ID" value="KAF2118824.1"/>
    <property type="molecule type" value="Genomic_DNA"/>
</dbReference>
<dbReference type="InterPro" id="IPR009799">
    <property type="entry name" value="EthD_dom"/>
</dbReference>
<evidence type="ECO:0000313" key="5">
    <source>
        <dbReference type="Proteomes" id="UP000799770"/>
    </source>
</evidence>
<dbReference type="OrthoDB" id="3454835at2759"/>
<keyword evidence="2" id="KW-1133">Transmembrane helix</keyword>
<dbReference type="SUPFAM" id="SSF54909">
    <property type="entry name" value="Dimeric alpha+beta barrel"/>
    <property type="match status" value="1"/>
</dbReference>
<feature type="transmembrane region" description="Helical" evidence="2">
    <location>
        <begin position="150"/>
        <end position="168"/>
    </location>
</feature>
<dbReference type="GO" id="GO:0016491">
    <property type="term" value="F:oxidoreductase activity"/>
    <property type="evidence" value="ECO:0007669"/>
    <property type="project" value="InterPro"/>
</dbReference>
<accession>A0A6A5ZIE3</accession>
<dbReference type="Pfam" id="PF07110">
    <property type="entry name" value="EthD"/>
    <property type="match status" value="1"/>
</dbReference>
<feature type="domain" description="EthD" evidence="3">
    <location>
        <begin position="16"/>
        <end position="111"/>
    </location>
</feature>
<gene>
    <name evidence="4" type="ORF">BDV96DRAFT_487593</name>
</gene>
<dbReference type="AlphaFoldDB" id="A0A6A5ZIE3"/>